<name>A0A8D8XVC0_9HEMI</name>
<proteinExistence type="predicted"/>
<dbReference type="EMBL" id="HBUF01040169">
    <property type="protein sequence ID" value="CAG6617880.1"/>
    <property type="molecule type" value="Transcribed_RNA"/>
</dbReference>
<reference evidence="2" key="1">
    <citation type="submission" date="2021-05" db="EMBL/GenBank/DDBJ databases">
        <authorList>
            <person name="Alioto T."/>
            <person name="Alioto T."/>
            <person name="Gomez Garrido J."/>
        </authorList>
    </citation>
    <scope>NUCLEOTIDE SEQUENCE</scope>
</reference>
<organism evidence="2">
    <name type="scientific">Cacopsylla melanoneura</name>
    <dbReference type="NCBI Taxonomy" id="428564"/>
    <lineage>
        <taxon>Eukaryota</taxon>
        <taxon>Metazoa</taxon>
        <taxon>Ecdysozoa</taxon>
        <taxon>Arthropoda</taxon>
        <taxon>Hexapoda</taxon>
        <taxon>Insecta</taxon>
        <taxon>Pterygota</taxon>
        <taxon>Neoptera</taxon>
        <taxon>Paraneoptera</taxon>
        <taxon>Hemiptera</taxon>
        <taxon>Sternorrhyncha</taxon>
        <taxon>Psylloidea</taxon>
        <taxon>Psyllidae</taxon>
        <taxon>Psyllinae</taxon>
        <taxon>Cacopsylla</taxon>
    </lineage>
</organism>
<evidence type="ECO:0000313" key="2">
    <source>
        <dbReference type="EMBL" id="CAG6710822.1"/>
    </source>
</evidence>
<dbReference type="EMBL" id="HBUF01347508">
    <property type="protein sequence ID" value="CAG6710823.1"/>
    <property type="molecule type" value="Transcribed_RNA"/>
</dbReference>
<dbReference type="EMBL" id="HBUF01568317">
    <property type="protein sequence ID" value="CAG6765503.1"/>
    <property type="molecule type" value="Transcribed_RNA"/>
</dbReference>
<protein>
    <submittedName>
        <fullName evidence="2">Prothoracicostatic peptide</fullName>
    </submittedName>
</protein>
<dbReference type="EMBL" id="HBUF01040168">
    <property type="protein sequence ID" value="CAG6617879.1"/>
    <property type="molecule type" value="Transcribed_RNA"/>
</dbReference>
<feature type="chain" id="PRO_5036262526" evidence="1">
    <location>
        <begin position="23"/>
        <end position="220"/>
    </location>
</feature>
<dbReference type="EMBL" id="HBUF01347507">
    <property type="protein sequence ID" value="CAG6710822.1"/>
    <property type="molecule type" value="Transcribed_RNA"/>
</dbReference>
<dbReference type="EMBL" id="HBUF01568321">
    <property type="protein sequence ID" value="CAG6765511.1"/>
    <property type="molecule type" value="Transcribed_RNA"/>
</dbReference>
<dbReference type="EMBL" id="HBUF01568318">
    <property type="protein sequence ID" value="CAG6765505.1"/>
    <property type="molecule type" value="Transcribed_RNA"/>
</dbReference>
<keyword evidence="1" id="KW-0732">Signal</keyword>
<accession>A0A8D8XVC0</accession>
<dbReference type="EMBL" id="HBUF01568316">
    <property type="protein sequence ID" value="CAG6765501.1"/>
    <property type="molecule type" value="Transcribed_RNA"/>
</dbReference>
<dbReference type="EMBL" id="HBUF01040170">
    <property type="protein sequence ID" value="CAG6617881.1"/>
    <property type="molecule type" value="Transcribed_RNA"/>
</dbReference>
<dbReference type="AlphaFoldDB" id="A0A8D8XVC0"/>
<feature type="signal peptide" evidence="1">
    <location>
        <begin position="1"/>
        <end position="22"/>
    </location>
</feature>
<dbReference type="EMBL" id="HBUF01568319">
    <property type="protein sequence ID" value="CAG6765507.1"/>
    <property type="molecule type" value="Transcribed_RNA"/>
</dbReference>
<evidence type="ECO:0000256" key="1">
    <source>
        <dbReference type="SAM" id="SignalP"/>
    </source>
</evidence>
<sequence length="220" mass="24937">MNNAVVTLLSLLVTLLVSYCIADDLSHPTSHGDHMSNYPQNPSALLALEDEEMDKRGWNQLQSSGWGKRAWNQLQSGWGKRGWQDLHSTGWGKRSWNQLRGSGWGKRGWDNLHGSGWGKRAWSQLQGGWGKRDLGTIPDAVIDEESNTMDYVPEDIINQEEKRAWNNLKGNWGKRDPAWHNLKGLWGKRASISEFSSPYAYSRGLSGGFFQPDDNLLRLE</sequence>